<dbReference type="InterPro" id="IPR050297">
    <property type="entry name" value="LipidA_mod_glycosyltrf_83"/>
</dbReference>
<keyword evidence="5 8" id="KW-0812">Transmembrane</keyword>
<keyword evidence="4" id="KW-0808">Transferase</keyword>
<evidence type="ECO:0000256" key="1">
    <source>
        <dbReference type="ARBA" id="ARBA00004651"/>
    </source>
</evidence>
<feature type="transmembrane region" description="Helical" evidence="8">
    <location>
        <begin position="85"/>
        <end position="106"/>
    </location>
</feature>
<evidence type="ECO:0000256" key="6">
    <source>
        <dbReference type="ARBA" id="ARBA00022989"/>
    </source>
</evidence>
<feature type="transmembrane region" description="Helical" evidence="8">
    <location>
        <begin position="136"/>
        <end position="154"/>
    </location>
</feature>
<keyword evidence="2" id="KW-1003">Cell membrane</keyword>
<dbReference type="STRING" id="1797259.A2989_01255"/>
<dbReference type="Pfam" id="PF13231">
    <property type="entry name" value="PMT_2"/>
    <property type="match status" value="1"/>
</dbReference>
<organism evidence="10 11">
    <name type="scientific">Candidatus Amesbacteria bacterium RIFCSPLOWO2_01_FULL_48_25</name>
    <dbReference type="NCBI Taxonomy" id="1797259"/>
    <lineage>
        <taxon>Bacteria</taxon>
        <taxon>Candidatus Amesiibacteriota</taxon>
    </lineage>
</organism>
<dbReference type="InterPro" id="IPR038731">
    <property type="entry name" value="RgtA/B/C-like"/>
</dbReference>
<keyword evidence="7 8" id="KW-0472">Membrane</keyword>
<feature type="transmembrane region" description="Helical" evidence="8">
    <location>
        <begin position="332"/>
        <end position="350"/>
    </location>
</feature>
<dbReference type="Proteomes" id="UP000177080">
    <property type="component" value="Unassembled WGS sequence"/>
</dbReference>
<feature type="transmembrane region" description="Helical" evidence="8">
    <location>
        <begin position="386"/>
        <end position="404"/>
    </location>
</feature>
<feature type="transmembrane region" description="Helical" evidence="8">
    <location>
        <begin position="307"/>
        <end position="325"/>
    </location>
</feature>
<evidence type="ECO:0000313" key="11">
    <source>
        <dbReference type="Proteomes" id="UP000177080"/>
    </source>
</evidence>
<proteinExistence type="predicted"/>
<evidence type="ECO:0000256" key="3">
    <source>
        <dbReference type="ARBA" id="ARBA00022676"/>
    </source>
</evidence>
<feature type="domain" description="Glycosyltransferase RgtA/B/C/D-like" evidence="9">
    <location>
        <begin position="65"/>
        <end position="221"/>
    </location>
</feature>
<dbReference type="GO" id="GO:0010041">
    <property type="term" value="P:response to iron(III) ion"/>
    <property type="evidence" value="ECO:0007669"/>
    <property type="project" value="TreeGrafter"/>
</dbReference>
<feature type="transmembrane region" description="Helical" evidence="8">
    <location>
        <begin position="185"/>
        <end position="202"/>
    </location>
</feature>
<dbReference type="GO" id="GO:0005886">
    <property type="term" value="C:plasma membrane"/>
    <property type="evidence" value="ECO:0007669"/>
    <property type="project" value="UniProtKB-SubCell"/>
</dbReference>
<keyword evidence="6 8" id="KW-1133">Transmembrane helix</keyword>
<dbReference type="EMBL" id="MEXN01000003">
    <property type="protein sequence ID" value="OGD04007.1"/>
    <property type="molecule type" value="Genomic_DNA"/>
</dbReference>
<evidence type="ECO:0000256" key="4">
    <source>
        <dbReference type="ARBA" id="ARBA00022679"/>
    </source>
</evidence>
<comment type="caution">
    <text evidence="10">The sequence shown here is derived from an EMBL/GenBank/DDBJ whole genome shotgun (WGS) entry which is preliminary data.</text>
</comment>
<feature type="transmembrane region" description="Helical" evidence="8">
    <location>
        <begin position="362"/>
        <end position="379"/>
    </location>
</feature>
<reference evidence="10 11" key="1">
    <citation type="journal article" date="2016" name="Nat. Commun.">
        <title>Thousands of microbial genomes shed light on interconnected biogeochemical processes in an aquifer system.</title>
        <authorList>
            <person name="Anantharaman K."/>
            <person name="Brown C.T."/>
            <person name="Hug L.A."/>
            <person name="Sharon I."/>
            <person name="Castelle C.J."/>
            <person name="Probst A.J."/>
            <person name="Thomas B.C."/>
            <person name="Singh A."/>
            <person name="Wilkins M.J."/>
            <person name="Karaoz U."/>
            <person name="Brodie E.L."/>
            <person name="Williams K.H."/>
            <person name="Hubbard S.S."/>
            <person name="Banfield J.F."/>
        </authorList>
    </citation>
    <scope>NUCLEOTIDE SEQUENCE [LARGE SCALE GENOMIC DNA]</scope>
</reference>
<comment type="subcellular location">
    <subcellularLocation>
        <location evidence="1">Cell membrane</location>
        <topology evidence="1">Multi-pass membrane protein</topology>
    </subcellularLocation>
</comment>
<keyword evidence="3" id="KW-0328">Glycosyltransferase</keyword>
<accession>A0A1F4ZEE3</accession>
<dbReference type="GO" id="GO:0016763">
    <property type="term" value="F:pentosyltransferase activity"/>
    <property type="evidence" value="ECO:0007669"/>
    <property type="project" value="TreeGrafter"/>
</dbReference>
<dbReference type="PANTHER" id="PTHR33908">
    <property type="entry name" value="MANNOSYLTRANSFERASE YKCB-RELATED"/>
    <property type="match status" value="1"/>
</dbReference>
<evidence type="ECO:0000256" key="5">
    <source>
        <dbReference type="ARBA" id="ARBA00022692"/>
    </source>
</evidence>
<dbReference type="PANTHER" id="PTHR33908:SF3">
    <property type="entry name" value="UNDECAPRENYL PHOSPHATE-ALPHA-4-AMINO-4-DEOXY-L-ARABINOSE ARABINOSYL TRANSFERASE"/>
    <property type="match status" value="1"/>
</dbReference>
<name>A0A1F4ZEE3_9BACT</name>
<evidence type="ECO:0000259" key="9">
    <source>
        <dbReference type="Pfam" id="PF13231"/>
    </source>
</evidence>
<feature type="transmembrane region" description="Helical" evidence="8">
    <location>
        <begin position="113"/>
        <end position="130"/>
    </location>
</feature>
<evidence type="ECO:0000256" key="7">
    <source>
        <dbReference type="ARBA" id="ARBA00023136"/>
    </source>
</evidence>
<feature type="transmembrane region" description="Helical" evidence="8">
    <location>
        <begin position="161"/>
        <end position="179"/>
    </location>
</feature>
<protein>
    <recommendedName>
        <fullName evidence="9">Glycosyltransferase RgtA/B/C/D-like domain-containing protein</fullName>
    </recommendedName>
</protein>
<dbReference type="AlphaFoldDB" id="A0A1F4ZEE3"/>
<sequence length="540" mass="62120">MKKTILISILILAAVLRLYRLGEFPAGLNADEAALGYNAYSLLLTGKDEHGHPWPVNLESFGDFKPAGYAYFLIPFIKVFGLTEFAVRLPSALFGVLAVLFIYLLIKELTPSEAWAYLGGLSLAISPWHLHFSRGAWEVNISTTLYLIGIWSFARWLKVKKLLYLVSCILNLVASMYFYQSARVIAPLLGLGLATIYFKDLIKYPKQITVNLLLLLLLLLPLALSIATSDARSRLSGVGLLADEGPLNRVKEFRGHHTSYPLVNKLLHNRPVIYSIQFLKNYFDHFGGNFLFVNGDVIERNRVPETGLFYLTDFIFLFMGVLSLIRNTHPPIRVIWLWLLVSPVASALTFQTPHALRAQNMVIPMTIITSTGAYQLLIWAKSKKKIIFISLIIILINIYVWQVVRYLHQYYIHYPQTYPSSWEYGFKELVTYVQTVQDGYKQIWITDKYDQPYILFLFYSRYPPQKFQNNHVLTFRDKFNFSTVRDYDKYHFESAPWEKVRDVHSTLIVAAPEDIPEVSVNIVKTIYFPNNQPAFKIVSN</sequence>
<feature type="transmembrane region" description="Helical" evidence="8">
    <location>
        <begin position="209"/>
        <end position="227"/>
    </location>
</feature>
<evidence type="ECO:0000256" key="2">
    <source>
        <dbReference type="ARBA" id="ARBA00022475"/>
    </source>
</evidence>
<evidence type="ECO:0000256" key="8">
    <source>
        <dbReference type="SAM" id="Phobius"/>
    </source>
</evidence>
<gene>
    <name evidence="10" type="ORF">A2989_01255</name>
</gene>
<evidence type="ECO:0000313" key="10">
    <source>
        <dbReference type="EMBL" id="OGD04007.1"/>
    </source>
</evidence>
<dbReference type="GO" id="GO:0009103">
    <property type="term" value="P:lipopolysaccharide biosynthetic process"/>
    <property type="evidence" value="ECO:0007669"/>
    <property type="project" value="UniProtKB-ARBA"/>
</dbReference>